<accession>C9ZHK5</accession>
<dbReference type="STRING" id="680198.SCAB_80891"/>
<reference evidence="2 3" key="1">
    <citation type="journal article" date="2010" name="Mol. Plant Microbe Interact.">
        <title>Streptomyces scabies 87-22 contains a coronafacic acid-like biosynthetic cluster that contributes to plant-microbe interactions.</title>
        <authorList>
            <person name="Bignell D.R."/>
            <person name="Seipke R.F."/>
            <person name="Huguet-Tapia J.C."/>
            <person name="Chambers A.H."/>
            <person name="Parry R.J."/>
            <person name="Loria R."/>
        </authorList>
    </citation>
    <scope>NUCLEOTIDE SEQUENCE [LARGE SCALE GENOMIC DNA]</scope>
    <source>
        <strain evidence="2 3">87.22</strain>
    </source>
</reference>
<dbReference type="HOGENOM" id="CLU_089654_0_0_11"/>
<evidence type="ECO:0000256" key="1">
    <source>
        <dbReference type="SAM" id="MobiDB-lite"/>
    </source>
</evidence>
<organism evidence="2 3">
    <name type="scientific">Streptomyces scabiei (strain 87.22)</name>
    <dbReference type="NCBI Taxonomy" id="680198"/>
    <lineage>
        <taxon>Bacteria</taxon>
        <taxon>Bacillati</taxon>
        <taxon>Actinomycetota</taxon>
        <taxon>Actinomycetes</taxon>
        <taxon>Kitasatosporales</taxon>
        <taxon>Streptomycetaceae</taxon>
        <taxon>Streptomyces</taxon>
    </lineage>
</organism>
<gene>
    <name evidence="2" type="ordered locus">SCAB_80891</name>
</gene>
<dbReference type="RefSeq" id="WP_013005494.1">
    <property type="nucleotide sequence ID" value="NC_013929.1"/>
</dbReference>
<dbReference type="EMBL" id="FN554889">
    <property type="protein sequence ID" value="CBG75050.1"/>
    <property type="molecule type" value="Genomic_DNA"/>
</dbReference>
<evidence type="ECO:0000313" key="3">
    <source>
        <dbReference type="Proteomes" id="UP000001444"/>
    </source>
</evidence>
<dbReference type="GeneID" id="24307598"/>
<protein>
    <submittedName>
        <fullName evidence="2">Uncharacterized protein</fullName>
    </submittedName>
</protein>
<feature type="compositionally biased region" description="Low complexity" evidence="1">
    <location>
        <begin position="108"/>
        <end position="121"/>
    </location>
</feature>
<dbReference type="KEGG" id="scb:SCAB_80891"/>
<dbReference type="Proteomes" id="UP000001444">
    <property type="component" value="Chromosome"/>
</dbReference>
<dbReference type="eggNOG" id="ENOG5032CAQ">
    <property type="taxonomic scope" value="Bacteria"/>
</dbReference>
<sequence>MDDYEQQLIAALVSEPQSIREKLSPADREQLDVLLDLVAEGGGEQRSRGIARAVAAHLRAALPDDEGSAVGRRYTSSSLTRRPPHDVLLERFAPGGTGGTGGAGGPSAGARTGSYATASPAGPAPAPGVRWASARDRLLAEPALTDTDLTEIFGAAAEHPELIRLRASQGPERLPAFQFDGEGRPRSLVLAINTMLGAAADPWGVADWWLGPNPWLEAVPAALLGAGLDDQLLAAASVVGEDY</sequence>
<keyword evidence="3" id="KW-1185">Reference proteome</keyword>
<proteinExistence type="predicted"/>
<evidence type="ECO:0000313" key="2">
    <source>
        <dbReference type="EMBL" id="CBG75050.1"/>
    </source>
</evidence>
<dbReference type="AlphaFoldDB" id="C9ZHK5"/>
<name>C9ZHK5_STRSW</name>
<feature type="compositionally biased region" description="Gly residues" evidence="1">
    <location>
        <begin position="95"/>
        <end position="107"/>
    </location>
</feature>
<feature type="region of interest" description="Disordered" evidence="1">
    <location>
        <begin position="67"/>
        <end position="129"/>
    </location>
</feature>